<dbReference type="InterPro" id="IPR001173">
    <property type="entry name" value="Glyco_trans_2-like"/>
</dbReference>
<dbReference type="CDD" id="cd04186">
    <property type="entry name" value="GT_2_like_c"/>
    <property type="match status" value="1"/>
</dbReference>
<dbReference type="SUPFAM" id="SSF53335">
    <property type="entry name" value="S-adenosyl-L-methionine-dependent methyltransferases"/>
    <property type="match status" value="1"/>
</dbReference>
<feature type="coiled-coil region" evidence="1">
    <location>
        <begin position="282"/>
        <end position="358"/>
    </location>
</feature>
<evidence type="ECO:0000259" key="3">
    <source>
        <dbReference type="Pfam" id="PF08241"/>
    </source>
</evidence>
<organism evidence="4 5">
    <name type="scientific">Rufibacter latericius</name>
    <dbReference type="NCBI Taxonomy" id="2487040"/>
    <lineage>
        <taxon>Bacteria</taxon>
        <taxon>Pseudomonadati</taxon>
        <taxon>Bacteroidota</taxon>
        <taxon>Cytophagia</taxon>
        <taxon>Cytophagales</taxon>
        <taxon>Hymenobacteraceae</taxon>
        <taxon>Rufibacter</taxon>
    </lineage>
</organism>
<dbReference type="CDD" id="cd03801">
    <property type="entry name" value="GT4_PimA-like"/>
    <property type="match status" value="1"/>
</dbReference>
<dbReference type="Pfam" id="PF08241">
    <property type="entry name" value="Methyltransf_11"/>
    <property type="match status" value="1"/>
</dbReference>
<dbReference type="Gene3D" id="3.40.50.150">
    <property type="entry name" value="Vaccinia Virus protein VP39"/>
    <property type="match status" value="1"/>
</dbReference>
<dbReference type="GO" id="GO:0008757">
    <property type="term" value="F:S-adenosylmethionine-dependent methyltransferase activity"/>
    <property type="evidence" value="ECO:0007669"/>
    <property type="project" value="InterPro"/>
</dbReference>
<dbReference type="InterPro" id="IPR029044">
    <property type="entry name" value="Nucleotide-diphossugar_trans"/>
</dbReference>
<dbReference type="Pfam" id="PF00535">
    <property type="entry name" value="Glycos_transf_2"/>
    <property type="match status" value="1"/>
</dbReference>
<dbReference type="InterPro" id="IPR013216">
    <property type="entry name" value="Methyltransf_11"/>
</dbReference>
<dbReference type="Gene3D" id="3.90.550.10">
    <property type="entry name" value="Spore Coat Polysaccharide Biosynthesis Protein SpsA, Chain A"/>
    <property type="match status" value="1"/>
</dbReference>
<dbReference type="AlphaFoldDB" id="A0A3M9MUP7"/>
<keyword evidence="4" id="KW-0808">Transferase</keyword>
<dbReference type="OrthoDB" id="9807209at2"/>
<protein>
    <submittedName>
        <fullName evidence="4">Glycosyltransferase</fullName>
    </submittedName>
</protein>
<proteinExistence type="predicted"/>
<gene>
    <name evidence="4" type="ORF">EFB08_07380</name>
</gene>
<evidence type="ECO:0000313" key="4">
    <source>
        <dbReference type="EMBL" id="RNI29234.1"/>
    </source>
</evidence>
<evidence type="ECO:0000256" key="1">
    <source>
        <dbReference type="SAM" id="Coils"/>
    </source>
</evidence>
<dbReference type="RefSeq" id="WP_123126294.1">
    <property type="nucleotide sequence ID" value="NZ_RJJD01000003.1"/>
</dbReference>
<sequence>MFSKVEFTGERFIPSSELLNDEIGVEHLHRYYTVLDQVTDKIVLDIACGEGYGSNILAKKAKKVFGVDIDPTSVEYAQSTYESKLQNLSFLQGSVEKIPLADSSVDIVISFETIEHVDEATQNAFLKEVKRVLKEGGRLIISTPDRVNYSERYSYKNEFHVKEFSSDEFHQFLASYFKNVETFNQGFEIVSAITAPNSSASRSIKVCDWKKTPISPSRKYLISVCSDTPAQEASDITSVVFHVNKNYLDVTDKITHNEAHILELGAWGKSLDEEVLEKNTYIHSLQDELSIQSEAVKNLKSERLQMEVSFQEKELLFQKTLQDLLALKEENTRHEQKIAQLSAELSDNQQTVQGLKQKIHSQYQEIDALSGRLQEIYVSEGWKLLSVYYHLKGKALPENSNRYRVLKKAINSIRGKKEDEVITLSPRVGQKVGGLQKEPIKKITYTPFELPLFENPLVSIIIPAYNAWEMNYQCIHSIKENSLGVSYEVILADDGSTDETKNIENYIRNIKPIRSGKNLGFLQNCNNAATFAKGKYVLFLNNDTEVQPGWLIALTDLMEKDASIGMAGSKLIYPDGRLQEAGGIIWNDASGWNFGHRQDPDLPQFNYVKEVDYVSGASIIIRKSLWDELGGFDERYIPAYCEDSDIAFAIREKGYKVIYQPLSEVIHYEGYSHGNDREQSAISSIKEYQKINNQKFFEKWKTVLQRDQFPNAENVFWARERSGQKKTVLMIDHYVPQYDKDAGSRTTFGYLELLVSLGYNVKFLGDNFYKHEPYTSVLQQMGVEVLYGLWWHENWQQWFLENSDKFDYIYLNRPHISIKYIEFIKQNSNAKILYYGHDLHFLREQRRYEVEKDPAILKEAKKWKETETFLFDRSDIILTPSEEEKKIIAALSPNYNVHVIRPFIYNSLNEPVLNFSKRRDLLFVGGFGHKPNVDGVLWFAKEVWPSIKKEIPEAKFIIIGSNPIEQIKELNSPEILVKGFVSDEELERAYQEARMVVVPLRYGAGVKGKLVEAMHFGVPLVTTTDGVDGLPGDVSFIRPENEADQLAKQVVKYYQSEEALKQLSRLEVNYIKEFFYKEAVSKVLKEVLETTKNFA</sequence>
<comment type="caution">
    <text evidence="4">The sequence shown here is derived from an EMBL/GenBank/DDBJ whole genome shotgun (WGS) entry which is preliminary data.</text>
</comment>
<dbReference type="CDD" id="cd02440">
    <property type="entry name" value="AdoMet_MTases"/>
    <property type="match status" value="1"/>
</dbReference>
<dbReference type="SUPFAM" id="SSF53756">
    <property type="entry name" value="UDP-Glycosyltransferase/glycogen phosphorylase"/>
    <property type="match status" value="1"/>
</dbReference>
<accession>A0A3M9MUP7</accession>
<reference evidence="4 5" key="1">
    <citation type="submission" date="2018-11" db="EMBL/GenBank/DDBJ databases">
        <title>Rufibacter latericius sp. nov., isolated from water in Baiyang Lake.</title>
        <authorList>
            <person name="Yang Y."/>
        </authorList>
    </citation>
    <scope>NUCLEOTIDE SEQUENCE [LARGE SCALE GENOMIC DNA]</scope>
    <source>
        <strain evidence="4 5">R-22-1c-1</strain>
    </source>
</reference>
<dbReference type="SUPFAM" id="SSF53448">
    <property type="entry name" value="Nucleotide-diphospho-sugar transferases"/>
    <property type="match status" value="1"/>
</dbReference>
<keyword evidence="5" id="KW-1185">Reference proteome</keyword>
<evidence type="ECO:0000259" key="2">
    <source>
        <dbReference type="Pfam" id="PF00535"/>
    </source>
</evidence>
<dbReference type="EMBL" id="RJJD01000003">
    <property type="protein sequence ID" value="RNI29234.1"/>
    <property type="molecule type" value="Genomic_DNA"/>
</dbReference>
<dbReference type="PANTHER" id="PTHR43179">
    <property type="entry name" value="RHAMNOSYLTRANSFERASE WBBL"/>
    <property type="match status" value="1"/>
</dbReference>
<dbReference type="InterPro" id="IPR029063">
    <property type="entry name" value="SAM-dependent_MTases_sf"/>
</dbReference>
<dbReference type="Proteomes" id="UP000272117">
    <property type="component" value="Unassembled WGS sequence"/>
</dbReference>
<name>A0A3M9MUP7_9BACT</name>
<dbReference type="Pfam" id="PF13692">
    <property type="entry name" value="Glyco_trans_1_4"/>
    <property type="match status" value="1"/>
</dbReference>
<evidence type="ECO:0000313" key="5">
    <source>
        <dbReference type="Proteomes" id="UP000272117"/>
    </source>
</evidence>
<keyword evidence="1" id="KW-0175">Coiled coil</keyword>
<feature type="domain" description="Glycosyltransferase 2-like" evidence="2">
    <location>
        <begin position="459"/>
        <end position="625"/>
    </location>
</feature>
<dbReference type="Gene3D" id="3.40.50.2000">
    <property type="entry name" value="Glycogen Phosphorylase B"/>
    <property type="match status" value="1"/>
</dbReference>
<feature type="domain" description="Methyltransferase type 11" evidence="3">
    <location>
        <begin position="44"/>
        <end position="141"/>
    </location>
</feature>
<dbReference type="PANTHER" id="PTHR43179:SF7">
    <property type="entry name" value="RHAMNOSYLTRANSFERASE WBBL"/>
    <property type="match status" value="1"/>
</dbReference>